<organism evidence="3 4">
    <name type="scientific">Candidatus Synechococcus calcipolaris G9</name>
    <dbReference type="NCBI Taxonomy" id="1497997"/>
    <lineage>
        <taxon>Bacteria</taxon>
        <taxon>Bacillati</taxon>
        <taxon>Cyanobacteriota</taxon>
        <taxon>Cyanophyceae</taxon>
        <taxon>Synechococcales</taxon>
        <taxon>Synechococcaceae</taxon>
        <taxon>Synechococcus</taxon>
    </lineage>
</organism>
<comment type="caution">
    <text evidence="3">The sequence shown here is derived from an EMBL/GenBank/DDBJ whole genome shotgun (WGS) entry which is preliminary data.</text>
</comment>
<keyword evidence="2" id="KW-0547">Nucleotide-binding</keyword>
<dbReference type="Pfam" id="PF03702">
    <property type="entry name" value="AnmK"/>
    <property type="match status" value="1"/>
</dbReference>
<feature type="binding site" evidence="2">
    <location>
        <begin position="9"/>
        <end position="16"/>
    </location>
    <ligand>
        <name>ATP</name>
        <dbReference type="ChEBI" id="CHEBI:30616"/>
    </ligand>
</feature>
<keyword evidence="2" id="KW-0119">Carbohydrate metabolism</keyword>
<name>A0ABT6EV16_9SYNE</name>
<reference evidence="3" key="2">
    <citation type="submission" date="2022-01" db="EMBL/GenBank/DDBJ databases">
        <authorList>
            <person name="Zivanovic Y."/>
            <person name="Moreira D."/>
            <person name="Lopez-Garcia P."/>
        </authorList>
    </citation>
    <scope>NUCLEOTIDE SEQUENCE</scope>
    <source>
        <strain evidence="3">G9</strain>
    </source>
</reference>
<comment type="pathway">
    <text evidence="2">Cell wall biogenesis; peptidoglycan recycling.</text>
</comment>
<gene>
    <name evidence="2" type="primary">anmK</name>
    <name evidence="3" type="ORF">L3556_01635</name>
</gene>
<dbReference type="EC" id="2.7.1.170" evidence="2"/>
<reference evidence="3" key="1">
    <citation type="journal article" date="2022" name="Genome Biol. Evol.">
        <title>A New Gene Family Diagnostic for Intracellular Biomineralization of Amorphous Ca Carbonates by Cyanobacteria.</title>
        <authorList>
            <person name="Benzerara K."/>
            <person name="Duprat E."/>
            <person name="Bitard-Feildel T."/>
            <person name="Caumes G."/>
            <person name="Cassier-Chauvat C."/>
            <person name="Chauvat F."/>
            <person name="Dezi M."/>
            <person name="Diop S.I."/>
            <person name="Gaschignard G."/>
            <person name="Gorgen S."/>
            <person name="Gugger M."/>
            <person name="Lopez-Garcia P."/>
            <person name="Millet M."/>
            <person name="Skouri-Panet F."/>
            <person name="Moreira D."/>
            <person name="Callebaut I."/>
        </authorList>
    </citation>
    <scope>NUCLEOTIDE SEQUENCE</scope>
    <source>
        <strain evidence="3">G9</strain>
    </source>
</reference>
<comment type="pathway">
    <text evidence="2">Amino-sugar metabolism; 1,6-anhydro-N-acetylmuramate degradation.</text>
</comment>
<comment type="function">
    <text evidence="2">Catalyzes the specific phosphorylation of 1,6-anhydro-N-acetylmuramic acid (anhMurNAc) with the simultaneous cleavage of the 1,6-anhydro ring, generating MurNAc-6-P. Is required for the utilization of anhMurNAc either imported from the medium or derived from its own cell wall murein, and thus plays a role in cell wall recycling.</text>
</comment>
<keyword evidence="4" id="KW-1185">Reference proteome</keyword>
<keyword evidence="1 2" id="KW-0418">Kinase</keyword>
<dbReference type="EMBL" id="JAKKUT010000001">
    <property type="protein sequence ID" value="MDG2989640.1"/>
    <property type="molecule type" value="Genomic_DNA"/>
</dbReference>
<dbReference type="InterPro" id="IPR043129">
    <property type="entry name" value="ATPase_NBD"/>
</dbReference>
<comment type="similarity">
    <text evidence="2">Belongs to the anhydro-N-acetylmuramic acid kinase family.</text>
</comment>
<sequence length="379" mass="40645">MQVIGLMSGTSIDGIDAALVTIQGKNLDLNVHLHGFSTYSYPRQLRQQLLDVCAGSPLSMAAFAQLDDAIAHAFADAAQQLQAEYGGSADLIGSHGQTVFHRPPSGSHLGYSLQLGRGDLIAHLTHLPTVSNFRVHDIAYGGQGAPLVSRVDLSLLGHPEKSRCIQNIGGISNVTFLPPLGQIDDHGSGVIGWDTGPGNVLIDLAVNHFSQGEKTYDRDGEWAATGEICQPLVEKWLNHPFFQEPPPKSTGRELFSPDFLRACLGDAQAYDLSAADCLATLTDFTARAIARNYQQFLDVPPDQVLLCGGGAHNTYLRQRLIHHLAPIPVLTTTEMGVPVDAKEAIAFAVLAYWHHHHCPGNLPSVTGAKAAIPLGQAWG</sequence>
<dbReference type="SUPFAM" id="SSF53067">
    <property type="entry name" value="Actin-like ATPase domain"/>
    <property type="match status" value="1"/>
</dbReference>
<keyword evidence="2 3" id="KW-0808">Transferase</keyword>
<dbReference type="CDD" id="cd24050">
    <property type="entry name" value="ASKHA_NBD_ANMK"/>
    <property type="match status" value="1"/>
</dbReference>
<dbReference type="HAMAP" id="MF_01270">
    <property type="entry name" value="AnhMurNAc_kinase"/>
    <property type="match status" value="1"/>
</dbReference>
<dbReference type="Proteomes" id="UP001154265">
    <property type="component" value="Unassembled WGS sequence"/>
</dbReference>
<dbReference type="PANTHER" id="PTHR30605">
    <property type="entry name" value="ANHYDRO-N-ACETYLMURAMIC ACID KINASE"/>
    <property type="match status" value="1"/>
</dbReference>
<evidence type="ECO:0000313" key="4">
    <source>
        <dbReference type="Proteomes" id="UP001154265"/>
    </source>
</evidence>
<accession>A0ABT6EV16</accession>
<protein>
    <recommendedName>
        <fullName evidence="2">Anhydro-N-acetylmuramic acid kinase</fullName>
        <ecNumber evidence="2">2.7.1.170</ecNumber>
    </recommendedName>
    <alternativeName>
        <fullName evidence="2">AnhMurNAc kinase</fullName>
    </alternativeName>
</protein>
<dbReference type="Gene3D" id="3.30.420.40">
    <property type="match status" value="2"/>
</dbReference>
<dbReference type="NCBIfam" id="NF007148">
    <property type="entry name" value="PRK09585.3-2"/>
    <property type="match status" value="1"/>
</dbReference>
<keyword evidence="2" id="KW-0067">ATP-binding</keyword>
<dbReference type="GO" id="GO:0016301">
    <property type="term" value="F:kinase activity"/>
    <property type="evidence" value="ECO:0007669"/>
    <property type="project" value="UniProtKB-KW"/>
</dbReference>
<evidence type="ECO:0000256" key="1">
    <source>
        <dbReference type="ARBA" id="ARBA00022777"/>
    </source>
</evidence>
<dbReference type="RefSeq" id="WP_277865557.1">
    <property type="nucleotide sequence ID" value="NZ_JAKKUT010000001.1"/>
</dbReference>
<dbReference type="PANTHER" id="PTHR30605:SF0">
    <property type="entry name" value="ANHYDRO-N-ACETYLMURAMIC ACID KINASE"/>
    <property type="match status" value="1"/>
</dbReference>
<evidence type="ECO:0000313" key="3">
    <source>
        <dbReference type="EMBL" id="MDG2989640.1"/>
    </source>
</evidence>
<dbReference type="InterPro" id="IPR005338">
    <property type="entry name" value="Anhydro_N_Ac-Mur_kinase"/>
</dbReference>
<comment type="catalytic activity">
    <reaction evidence="2">
        <text>1,6-anhydro-N-acetyl-beta-muramate + ATP + H2O = N-acetyl-D-muramate 6-phosphate + ADP + H(+)</text>
        <dbReference type="Rhea" id="RHEA:24952"/>
        <dbReference type="ChEBI" id="CHEBI:15377"/>
        <dbReference type="ChEBI" id="CHEBI:15378"/>
        <dbReference type="ChEBI" id="CHEBI:30616"/>
        <dbReference type="ChEBI" id="CHEBI:58690"/>
        <dbReference type="ChEBI" id="CHEBI:58722"/>
        <dbReference type="ChEBI" id="CHEBI:456216"/>
        <dbReference type="EC" id="2.7.1.170"/>
    </reaction>
</comment>
<proteinExistence type="inferred from homology"/>
<dbReference type="NCBIfam" id="NF007143">
    <property type="entry name" value="PRK09585.2-2"/>
    <property type="match status" value="1"/>
</dbReference>
<evidence type="ECO:0000256" key="2">
    <source>
        <dbReference type="HAMAP-Rule" id="MF_01270"/>
    </source>
</evidence>